<feature type="region of interest" description="Disordered" evidence="1">
    <location>
        <begin position="1"/>
        <end position="41"/>
    </location>
</feature>
<accession>A0A383RER6</accession>
<dbReference type="AlphaFoldDB" id="A0A383RER6"/>
<proteinExistence type="predicted"/>
<dbReference type="EMBL" id="LS992241">
    <property type="protein sequence ID" value="SYX85343.1"/>
    <property type="molecule type" value="Genomic_DNA"/>
</dbReference>
<feature type="compositionally biased region" description="Low complexity" evidence="1">
    <location>
        <begin position="15"/>
        <end position="33"/>
    </location>
</feature>
<evidence type="ECO:0000313" key="2">
    <source>
        <dbReference type="EMBL" id="SYX85343.1"/>
    </source>
</evidence>
<gene>
    <name evidence="2" type="ORF">PBLR_13765</name>
</gene>
<protein>
    <submittedName>
        <fullName evidence="2">Uncharacterized protein</fullName>
    </submittedName>
</protein>
<evidence type="ECO:0000256" key="1">
    <source>
        <dbReference type="SAM" id="MobiDB-lite"/>
    </source>
</evidence>
<dbReference type="Proteomes" id="UP000304148">
    <property type="component" value="Chromosome"/>
</dbReference>
<sequence length="41" mass="4411">MEPEIGLSEPHARANENANVNTNANVSTNANEEGTGKQSQW</sequence>
<name>A0A383RER6_PAEAL</name>
<evidence type="ECO:0000313" key="3">
    <source>
        <dbReference type="Proteomes" id="UP000304148"/>
    </source>
</evidence>
<reference evidence="3" key="1">
    <citation type="submission" date="2018-08" db="EMBL/GenBank/DDBJ databases">
        <authorList>
            <person name="Chevrot R."/>
        </authorList>
    </citation>
    <scope>NUCLEOTIDE SEQUENCE [LARGE SCALE GENOMIC DNA]</scope>
</reference>
<organism evidence="2 3">
    <name type="scientific">Paenibacillus alvei</name>
    <name type="common">Bacillus alvei</name>
    <dbReference type="NCBI Taxonomy" id="44250"/>
    <lineage>
        <taxon>Bacteria</taxon>
        <taxon>Bacillati</taxon>
        <taxon>Bacillota</taxon>
        <taxon>Bacilli</taxon>
        <taxon>Bacillales</taxon>
        <taxon>Paenibacillaceae</taxon>
        <taxon>Paenibacillus</taxon>
    </lineage>
</organism>